<evidence type="ECO:0000313" key="2">
    <source>
        <dbReference type="EMBL" id="TLS47748.1"/>
    </source>
</evidence>
<organism evidence="2 3">
    <name type="scientific">Streptomyces montanus</name>
    <dbReference type="NCBI Taxonomy" id="2580423"/>
    <lineage>
        <taxon>Bacteria</taxon>
        <taxon>Bacillati</taxon>
        <taxon>Actinomycetota</taxon>
        <taxon>Actinomycetes</taxon>
        <taxon>Kitasatosporales</taxon>
        <taxon>Streptomycetaceae</taxon>
        <taxon>Streptomyces</taxon>
    </lineage>
</organism>
<dbReference type="InterPro" id="IPR023401">
    <property type="entry name" value="ODC_N"/>
</dbReference>
<dbReference type="Gene3D" id="3.30.1780.10">
    <property type="entry name" value="ornithine cyclodeaminase, domain 1"/>
    <property type="match status" value="1"/>
</dbReference>
<dbReference type="GO" id="GO:0005737">
    <property type="term" value="C:cytoplasm"/>
    <property type="evidence" value="ECO:0007669"/>
    <property type="project" value="TreeGrafter"/>
</dbReference>
<dbReference type="AlphaFoldDB" id="A0A5R9G2N7"/>
<dbReference type="PANTHER" id="PTHR13812:SF19">
    <property type="entry name" value="KETIMINE REDUCTASE MU-CRYSTALLIN"/>
    <property type="match status" value="1"/>
</dbReference>
<dbReference type="EMBL" id="VBZC01000002">
    <property type="protein sequence ID" value="TLS47748.1"/>
    <property type="molecule type" value="Genomic_DNA"/>
</dbReference>
<dbReference type="Gene3D" id="3.40.50.720">
    <property type="entry name" value="NAD(P)-binding Rossmann-like Domain"/>
    <property type="match status" value="1"/>
</dbReference>
<dbReference type="InterPro" id="IPR003462">
    <property type="entry name" value="ODC_Mu_crystall"/>
</dbReference>
<sequence length="349" mass="36708">MRFLDEHDVRSVFGIDTAIASQRKAFIALARGEAWQPEKILGGHADDPDTVFCYASRLDRTSGPVCKFGSINPGNAGTDRPTIHAVVAVLDPHTGVPLAFMDGTALTTLRTAAASAVAVGALARKDAARLLVLGSGVQGQAHVAALQRNRAYAWTGMWSPRPSSRDASVGRLREQGFDVEPVESLSDAIADADVVVCTTLATEPLFTARQLRPGATVVAIGSFERHRCEIGPDVLHAGHHVVVDHEPTARRNCGPIVAARAQADTAELEVLELGHVLTGDVTGRGSDDDIVTYISAGLGVQDAAAAWSTYQQAEAHGVGRSVDWPAPSARSPDVEGRPTGAPGNHPPSH</sequence>
<name>A0A5R9G2N7_9ACTN</name>
<dbReference type="PIRSF" id="PIRSF001439">
    <property type="entry name" value="CryM"/>
    <property type="match status" value="1"/>
</dbReference>
<proteinExistence type="predicted"/>
<dbReference type="InterPro" id="IPR036291">
    <property type="entry name" value="NAD(P)-bd_dom_sf"/>
</dbReference>
<dbReference type="Pfam" id="PF02423">
    <property type="entry name" value="OCD_Mu_crystall"/>
    <property type="match status" value="1"/>
</dbReference>
<evidence type="ECO:0000256" key="1">
    <source>
        <dbReference type="SAM" id="MobiDB-lite"/>
    </source>
</evidence>
<feature type="region of interest" description="Disordered" evidence="1">
    <location>
        <begin position="318"/>
        <end position="349"/>
    </location>
</feature>
<reference evidence="2 3" key="1">
    <citation type="submission" date="2019-05" db="EMBL/GenBank/DDBJ databases">
        <title>Streptomyces sp. NEAU-C151, a novel actinomycete isolated from soil.</title>
        <authorList>
            <person name="Han L."/>
            <person name="Jiang H."/>
        </authorList>
    </citation>
    <scope>NUCLEOTIDE SEQUENCE [LARGE SCALE GENOMIC DNA]</scope>
    <source>
        <strain evidence="2 3">NEAU-C151</strain>
    </source>
</reference>
<dbReference type="RefSeq" id="WP_138043229.1">
    <property type="nucleotide sequence ID" value="NZ_VBZC01000002.1"/>
</dbReference>
<protein>
    <submittedName>
        <fullName evidence="2">Ornithine cyclodeaminase family protein</fullName>
    </submittedName>
</protein>
<dbReference type="Proteomes" id="UP000305906">
    <property type="component" value="Unassembled WGS sequence"/>
</dbReference>
<evidence type="ECO:0000313" key="3">
    <source>
        <dbReference type="Proteomes" id="UP000305906"/>
    </source>
</evidence>
<dbReference type="PANTHER" id="PTHR13812">
    <property type="entry name" value="KETIMINE REDUCTASE MU-CRYSTALLIN"/>
    <property type="match status" value="1"/>
</dbReference>
<dbReference type="SUPFAM" id="SSF51735">
    <property type="entry name" value="NAD(P)-binding Rossmann-fold domains"/>
    <property type="match status" value="1"/>
</dbReference>
<gene>
    <name evidence="2" type="ORF">FE633_01895</name>
</gene>
<keyword evidence="3" id="KW-1185">Reference proteome</keyword>
<accession>A0A5R9G2N7</accession>
<comment type="caution">
    <text evidence="2">The sequence shown here is derived from an EMBL/GenBank/DDBJ whole genome shotgun (WGS) entry which is preliminary data.</text>
</comment>